<dbReference type="EMBL" id="JAUSWG010000001">
    <property type="protein sequence ID" value="MDQ0555224.1"/>
    <property type="molecule type" value="Genomic_DNA"/>
</dbReference>
<dbReference type="InterPro" id="IPR016032">
    <property type="entry name" value="Sig_transdc_resp-reg_C-effctor"/>
</dbReference>
<feature type="domain" description="HTH luxR-type" evidence="1">
    <location>
        <begin position="136"/>
        <end position="201"/>
    </location>
</feature>
<dbReference type="SMART" id="SM00421">
    <property type="entry name" value="HTH_LUXR"/>
    <property type="match status" value="1"/>
</dbReference>
<dbReference type="SUPFAM" id="SSF46894">
    <property type="entry name" value="C-terminal effector domain of the bipartite response regulators"/>
    <property type="match status" value="1"/>
</dbReference>
<dbReference type="InterPro" id="IPR051015">
    <property type="entry name" value="EvgA-like"/>
</dbReference>
<sequence length="201" mass="23426">MNILVVSASFITRESLENVFKYTLNIGDVVLKERLSDLTKEELLNAKLIFIELEERTTIELDLIKYVKLYSKNTKVIVLDRNKSEFIFTELVQSNVDGYIFNVKDKSEFIHNIENILRGKKVFESDLIENIVHNKYINNMKLLTKRENEVLEEMAKGLNNKEIANNLYITEYTVKKHVSNIFSKLGFKNRQEAIISIASML</sequence>
<proteinExistence type="predicted"/>
<dbReference type="PROSITE" id="PS50043">
    <property type="entry name" value="HTH_LUXR_2"/>
    <property type="match status" value="1"/>
</dbReference>
<dbReference type="InterPro" id="IPR000792">
    <property type="entry name" value="Tscrpt_reg_LuxR_C"/>
</dbReference>
<dbReference type="Pfam" id="PF00196">
    <property type="entry name" value="GerE"/>
    <property type="match status" value="1"/>
</dbReference>
<dbReference type="PRINTS" id="PR00038">
    <property type="entry name" value="HTHLUXR"/>
</dbReference>
<reference evidence="2 3" key="1">
    <citation type="submission" date="2023-07" db="EMBL/GenBank/DDBJ databases">
        <title>Genomic Encyclopedia of Type Strains, Phase IV (KMG-IV): sequencing the most valuable type-strain genomes for metagenomic binning, comparative biology and taxonomic classification.</title>
        <authorList>
            <person name="Goeker M."/>
        </authorList>
    </citation>
    <scope>NUCLEOTIDE SEQUENCE [LARGE SCALE GENOMIC DNA]</scope>
    <source>
        <strain evidence="2 3">DSM 15049</strain>
    </source>
</reference>
<dbReference type="CDD" id="cd06170">
    <property type="entry name" value="LuxR_C_like"/>
    <property type="match status" value="1"/>
</dbReference>
<protein>
    <submittedName>
        <fullName evidence="2">DNA-binding NarL/FixJ family response regulator</fullName>
    </submittedName>
</protein>
<dbReference type="Gene3D" id="3.40.50.2300">
    <property type="match status" value="1"/>
</dbReference>
<evidence type="ECO:0000313" key="2">
    <source>
        <dbReference type="EMBL" id="MDQ0555224.1"/>
    </source>
</evidence>
<evidence type="ECO:0000313" key="3">
    <source>
        <dbReference type="Proteomes" id="UP001232584"/>
    </source>
</evidence>
<dbReference type="PROSITE" id="PS00622">
    <property type="entry name" value="HTH_LUXR_1"/>
    <property type="match status" value="1"/>
</dbReference>
<dbReference type="Proteomes" id="UP001232584">
    <property type="component" value="Unassembled WGS sequence"/>
</dbReference>
<dbReference type="GO" id="GO:0003677">
    <property type="term" value="F:DNA binding"/>
    <property type="evidence" value="ECO:0007669"/>
    <property type="project" value="UniProtKB-KW"/>
</dbReference>
<name>A0ABU0MWE2_9FIRM</name>
<dbReference type="PANTHER" id="PTHR45566">
    <property type="entry name" value="HTH-TYPE TRANSCRIPTIONAL REGULATOR YHJB-RELATED"/>
    <property type="match status" value="1"/>
</dbReference>
<accession>A0ABU0MWE2</accession>
<keyword evidence="2" id="KW-0238">DNA-binding</keyword>
<dbReference type="RefSeq" id="WP_307502018.1">
    <property type="nucleotide sequence ID" value="NZ_BAAACE010000026.1"/>
</dbReference>
<dbReference type="PANTHER" id="PTHR45566:SF1">
    <property type="entry name" value="HTH-TYPE TRANSCRIPTIONAL REGULATOR YHJB-RELATED"/>
    <property type="match status" value="1"/>
</dbReference>
<comment type="caution">
    <text evidence="2">The sequence shown here is derived from an EMBL/GenBank/DDBJ whole genome shotgun (WGS) entry which is preliminary data.</text>
</comment>
<evidence type="ECO:0000259" key="1">
    <source>
        <dbReference type="PROSITE" id="PS50043"/>
    </source>
</evidence>
<organism evidence="2 3">
    <name type="scientific">Paraclostridium ghonii</name>
    <dbReference type="NCBI Taxonomy" id="29358"/>
    <lineage>
        <taxon>Bacteria</taxon>
        <taxon>Bacillati</taxon>
        <taxon>Bacillota</taxon>
        <taxon>Clostridia</taxon>
        <taxon>Peptostreptococcales</taxon>
        <taxon>Peptostreptococcaceae</taxon>
        <taxon>Paraclostridium</taxon>
    </lineage>
</organism>
<keyword evidence="3" id="KW-1185">Reference proteome</keyword>
<gene>
    <name evidence="2" type="ORF">QOZ92_000334</name>
</gene>